<name>A0AAD7CW64_MYCRO</name>
<dbReference type="EMBL" id="JARKIE010000211">
    <property type="protein sequence ID" value="KAJ7666288.1"/>
    <property type="molecule type" value="Genomic_DNA"/>
</dbReference>
<evidence type="ECO:0000256" key="1">
    <source>
        <dbReference type="SAM" id="MobiDB-lite"/>
    </source>
</evidence>
<proteinExistence type="predicted"/>
<dbReference type="AlphaFoldDB" id="A0AAD7CW64"/>
<feature type="compositionally biased region" description="Polar residues" evidence="1">
    <location>
        <begin position="1"/>
        <end position="10"/>
    </location>
</feature>
<sequence>MVCNSSTKRSIPSAHAKHNPGHAIQQSHHRQPESAATKASKLLKRAEHKHKHMLLEAMLDSFFEYRDDEIDRIAEEHSMKRPTVRRLLCNASKLKATPGDHPKVLINLQEGLADDIEDRQTTIDPALLDDAEKKRLIEQLMCYRETQKRGVHATNKSAAMDGQQTAHGIEELLLDLFEWTGIRGFAIFSCGNPDDAVRPHFVASNGSMDEFFQQTYTLSALNVLRSFECYSCTIDNGSKEKNDLKNVQKDIVRMNAEGLRNVSRDKHATMSYDNYDYEICELKRCEIIGWPIKIPFQRPSKTSAEDVHTIRNGFKDGTIFWKRMSGVNHAALVQERMQSGAPAAKRATRSDKGKKTEEGQESGSKKEGDDEDEEEEWVPASTLAALAAGGTEATAATCAPAALYFTDIDGNTLTSNSAGLAAPTFNPADFDFSCIDFDRLGLTDFANIPTLDLNGYNFGDETAAPAFIASSTTVQALGAPMPTFGAASPAFSMAMPLNIHGGSAPPMGASTSVFAATINTLCGTKRKHAAEKGGHTKARMETANTNEVPAVRKRKVRSNAGKPRKMKGSEDMAPACQCAKCSNVGKKRVKV</sequence>
<feature type="region of interest" description="Disordered" evidence="1">
    <location>
        <begin position="1"/>
        <end position="38"/>
    </location>
</feature>
<keyword evidence="3" id="KW-1185">Reference proteome</keyword>
<evidence type="ECO:0000313" key="2">
    <source>
        <dbReference type="EMBL" id="KAJ7666288.1"/>
    </source>
</evidence>
<gene>
    <name evidence="2" type="ORF">B0H17DRAFT_1210719</name>
</gene>
<feature type="compositionally biased region" description="Basic and acidic residues" evidence="1">
    <location>
        <begin position="348"/>
        <end position="368"/>
    </location>
</feature>
<reference evidence="2" key="1">
    <citation type="submission" date="2023-03" db="EMBL/GenBank/DDBJ databases">
        <title>Massive genome expansion in bonnet fungi (Mycena s.s.) driven by repeated elements and novel gene families across ecological guilds.</title>
        <authorList>
            <consortium name="Lawrence Berkeley National Laboratory"/>
            <person name="Harder C.B."/>
            <person name="Miyauchi S."/>
            <person name="Viragh M."/>
            <person name="Kuo A."/>
            <person name="Thoen E."/>
            <person name="Andreopoulos B."/>
            <person name="Lu D."/>
            <person name="Skrede I."/>
            <person name="Drula E."/>
            <person name="Henrissat B."/>
            <person name="Morin E."/>
            <person name="Kohler A."/>
            <person name="Barry K."/>
            <person name="LaButti K."/>
            <person name="Morin E."/>
            <person name="Salamov A."/>
            <person name="Lipzen A."/>
            <person name="Mereny Z."/>
            <person name="Hegedus B."/>
            <person name="Baldrian P."/>
            <person name="Stursova M."/>
            <person name="Weitz H."/>
            <person name="Taylor A."/>
            <person name="Grigoriev I.V."/>
            <person name="Nagy L.G."/>
            <person name="Martin F."/>
            <person name="Kauserud H."/>
        </authorList>
    </citation>
    <scope>NUCLEOTIDE SEQUENCE</scope>
    <source>
        <strain evidence="2">CBHHK067</strain>
    </source>
</reference>
<feature type="region of interest" description="Disordered" evidence="1">
    <location>
        <begin position="336"/>
        <end position="378"/>
    </location>
</feature>
<dbReference type="Proteomes" id="UP001221757">
    <property type="component" value="Unassembled WGS sequence"/>
</dbReference>
<organism evidence="2 3">
    <name type="scientific">Mycena rosella</name>
    <name type="common">Pink bonnet</name>
    <name type="synonym">Agaricus rosellus</name>
    <dbReference type="NCBI Taxonomy" id="1033263"/>
    <lineage>
        <taxon>Eukaryota</taxon>
        <taxon>Fungi</taxon>
        <taxon>Dikarya</taxon>
        <taxon>Basidiomycota</taxon>
        <taxon>Agaricomycotina</taxon>
        <taxon>Agaricomycetes</taxon>
        <taxon>Agaricomycetidae</taxon>
        <taxon>Agaricales</taxon>
        <taxon>Marasmiineae</taxon>
        <taxon>Mycenaceae</taxon>
        <taxon>Mycena</taxon>
    </lineage>
</organism>
<protein>
    <submittedName>
        <fullName evidence="2">Uncharacterized protein</fullName>
    </submittedName>
</protein>
<comment type="caution">
    <text evidence="2">The sequence shown here is derived from an EMBL/GenBank/DDBJ whole genome shotgun (WGS) entry which is preliminary data.</text>
</comment>
<evidence type="ECO:0000313" key="3">
    <source>
        <dbReference type="Proteomes" id="UP001221757"/>
    </source>
</evidence>
<accession>A0AAD7CW64</accession>